<feature type="compositionally biased region" description="Acidic residues" evidence="1">
    <location>
        <begin position="1"/>
        <end position="21"/>
    </location>
</feature>
<name>A0A8D0GM64_SPHPU</name>
<dbReference type="GO" id="GO:0005829">
    <property type="term" value="C:cytosol"/>
    <property type="evidence" value="ECO:0007669"/>
    <property type="project" value="TreeGrafter"/>
</dbReference>
<proteinExistence type="predicted"/>
<evidence type="ECO:0000256" key="1">
    <source>
        <dbReference type="SAM" id="MobiDB-lite"/>
    </source>
</evidence>
<reference evidence="2" key="2">
    <citation type="submission" date="2025-09" db="UniProtKB">
        <authorList>
            <consortium name="Ensembl"/>
        </authorList>
    </citation>
    <scope>IDENTIFICATION</scope>
</reference>
<keyword evidence="3" id="KW-1185">Reference proteome</keyword>
<feature type="compositionally biased region" description="Basic and acidic residues" evidence="1">
    <location>
        <begin position="22"/>
        <end position="38"/>
    </location>
</feature>
<dbReference type="PANTHER" id="PTHR47096">
    <property type="entry name" value="MISSHAPEN LIKE KINASE 1"/>
    <property type="match status" value="1"/>
</dbReference>
<protein>
    <submittedName>
        <fullName evidence="2">Uncharacterized protein</fullName>
    </submittedName>
</protein>
<dbReference type="OMA" id="LEHTAHK"/>
<feature type="compositionally biased region" description="Polar residues" evidence="1">
    <location>
        <begin position="109"/>
        <end position="122"/>
    </location>
</feature>
<dbReference type="Ensembl" id="ENSSPUT00000007807.1">
    <property type="protein sequence ID" value="ENSSPUP00000007326.1"/>
    <property type="gene ID" value="ENSSPUG00000005670.1"/>
</dbReference>
<evidence type="ECO:0000313" key="3">
    <source>
        <dbReference type="Proteomes" id="UP000694392"/>
    </source>
</evidence>
<dbReference type="Proteomes" id="UP000694392">
    <property type="component" value="Unplaced"/>
</dbReference>
<evidence type="ECO:0000313" key="2">
    <source>
        <dbReference type="Ensembl" id="ENSSPUP00000007326.1"/>
    </source>
</evidence>
<dbReference type="PANTHER" id="PTHR47096:SF1">
    <property type="entry name" value="MISSHAPEN LIKE KINASE 1"/>
    <property type="match status" value="1"/>
</dbReference>
<dbReference type="GeneTree" id="ENSGT00950000183196"/>
<dbReference type="InterPro" id="IPR051700">
    <property type="entry name" value="STE20_Ser-Thr_kinase"/>
</dbReference>
<organism evidence="2 3">
    <name type="scientific">Sphenodon punctatus</name>
    <name type="common">Tuatara</name>
    <name type="synonym">Hatteria punctata</name>
    <dbReference type="NCBI Taxonomy" id="8508"/>
    <lineage>
        <taxon>Eukaryota</taxon>
        <taxon>Metazoa</taxon>
        <taxon>Chordata</taxon>
        <taxon>Craniata</taxon>
        <taxon>Vertebrata</taxon>
        <taxon>Euteleostomi</taxon>
        <taxon>Lepidosauria</taxon>
        <taxon>Sphenodontia</taxon>
        <taxon>Sphenodontidae</taxon>
        <taxon>Sphenodon</taxon>
    </lineage>
</organism>
<dbReference type="AlphaFoldDB" id="A0A8D0GM64"/>
<sequence length="226" mass="24271">MDYSDSSEEMDSSEEEEEDGEGERAEPGSDTLGTRDGDTDSVSTMVVHDVEELGGGSGGSESSYGEGTMLVQRTPEEERGMLHAESNGYTNLPDVVQPSHSPTEPKGSDGSSPAKESTTDYQSRGLVKAPGKSSFTMFVDLGIYQSSPGGGDTIPITALDPARLEQLKYEVRKGSVVNVNQTNTRPHSDTPEIRKYKKRFNSEILCAALWGERRGEGRDPVCGALG</sequence>
<accession>A0A8D0GM64</accession>
<feature type="region of interest" description="Disordered" evidence="1">
    <location>
        <begin position="1"/>
        <end position="127"/>
    </location>
</feature>
<reference evidence="2" key="1">
    <citation type="submission" date="2025-08" db="UniProtKB">
        <authorList>
            <consortium name="Ensembl"/>
        </authorList>
    </citation>
    <scope>IDENTIFICATION</scope>
</reference>